<gene>
    <name evidence="2" type="ORF">FTUN_5906</name>
</gene>
<keyword evidence="3" id="KW-1185">Reference proteome</keyword>
<proteinExistence type="predicted"/>
<feature type="region of interest" description="Disordered" evidence="1">
    <location>
        <begin position="1"/>
        <end position="43"/>
    </location>
</feature>
<name>A0A6M5YWK7_9BACT</name>
<evidence type="ECO:0000313" key="2">
    <source>
        <dbReference type="EMBL" id="QJW98318.1"/>
    </source>
</evidence>
<accession>A0A6M5YWK7</accession>
<dbReference type="KEGG" id="ftj:FTUN_5906"/>
<organism evidence="2 3">
    <name type="scientific">Frigoriglobus tundricola</name>
    <dbReference type="NCBI Taxonomy" id="2774151"/>
    <lineage>
        <taxon>Bacteria</taxon>
        <taxon>Pseudomonadati</taxon>
        <taxon>Planctomycetota</taxon>
        <taxon>Planctomycetia</taxon>
        <taxon>Gemmatales</taxon>
        <taxon>Gemmataceae</taxon>
        <taxon>Frigoriglobus</taxon>
    </lineage>
</organism>
<sequence>MQQSWQSVAHAEHAVSQHEGAAFLATEQHPDFASGHAPESLWR</sequence>
<dbReference type="Proteomes" id="UP000503447">
    <property type="component" value="Chromosome"/>
</dbReference>
<evidence type="ECO:0000313" key="3">
    <source>
        <dbReference type="Proteomes" id="UP000503447"/>
    </source>
</evidence>
<dbReference type="EMBL" id="CP053452">
    <property type="protein sequence ID" value="QJW98318.1"/>
    <property type="molecule type" value="Genomic_DNA"/>
</dbReference>
<dbReference type="AlphaFoldDB" id="A0A6M5YWK7"/>
<evidence type="ECO:0000256" key="1">
    <source>
        <dbReference type="SAM" id="MobiDB-lite"/>
    </source>
</evidence>
<reference evidence="3" key="1">
    <citation type="submission" date="2020-05" db="EMBL/GenBank/DDBJ databases">
        <title>Frigoriglobus tundricola gen. nov., sp. nov., a psychrotolerant cellulolytic planctomycete of the family Gemmataceae with two divergent copies of 16S rRNA gene.</title>
        <authorList>
            <person name="Kulichevskaya I.S."/>
            <person name="Ivanova A.A."/>
            <person name="Naumoff D.G."/>
            <person name="Beletsky A.V."/>
            <person name="Rijpstra W.I.C."/>
            <person name="Sinninghe Damste J.S."/>
            <person name="Mardanov A.V."/>
            <person name="Ravin N.V."/>
            <person name="Dedysh S.N."/>
        </authorList>
    </citation>
    <scope>NUCLEOTIDE SEQUENCE [LARGE SCALE GENOMIC DNA]</scope>
    <source>
        <strain evidence="3">PL17</strain>
    </source>
</reference>
<protein>
    <submittedName>
        <fullName evidence="2">Uncharacterized protein</fullName>
    </submittedName>
</protein>